<dbReference type="InterPro" id="IPR010982">
    <property type="entry name" value="Lambda_DNA-bd_dom_sf"/>
</dbReference>
<reference evidence="5" key="2">
    <citation type="journal article" date="2021" name="PeerJ">
        <title>Extensive microbial diversity within the chicken gut microbiome revealed by metagenomics and culture.</title>
        <authorList>
            <person name="Gilroy R."/>
            <person name="Ravi A."/>
            <person name="Getino M."/>
            <person name="Pursley I."/>
            <person name="Horton D.L."/>
            <person name="Alikhan N.F."/>
            <person name="Baker D."/>
            <person name="Gharbi K."/>
            <person name="Hall N."/>
            <person name="Watson M."/>
            <person name="Adriaenssens E.M."/>
            <person name="Foster-Nyarko E."/>
            <person name="Jarju S."/>
            <person name="Secka A."/>
            <person name="Antonio M."/>
            <person name="Oren A."/>
            <person name="Chaudhuri R.R."/>
            <person name="La Ragione R."/>
            <person name="Hildebrand F."/>
            <person name="Pallen M.J."/>
        </authorList>
    </citation>
    <scope>NUCLEOTIDE SEQUENCE</scope>
    <source>
        <strain evidence="5">CHK189-12415</strain>
    </source>
</reference>
<feature type="domain" description="HTH cro/C1-type" evidence="4">
    <location>
        <begin position="7"/>
        <end position="61"/>
    </location>
</feature>
<dbReference type="Gene3D" id="1.10.260.40">
    <property type="entry name" value="lambda repressor-like DNA-binding domains"/>
    <property type="match status" value="1"/>
</dbReference>
<feature type="transmembrane region" description="Helical" evidence="3">
    <location>
        <begin position="171"/>
        <end position="195"/>
    </location>
</feature>
<dbReference type="InterPro" id="IPR001387">
    <property type="entry name" value="Cro/C1-type_HTH"/>
</dbReference>
<feature type="compositionally biased region" description="Pro residues" evidence="2">
    <location>
        <begin position="74"/>
        <end position="85"/>
    </location>
</feature>
<dbReference type="SUPFAM" id="SSF47413">
    <property type="entry name" value="lambda repressor-like DNA-binding domains"/>
    <property type="match status" value="1"/>
</dbReference>
<dbReference type="CDD" id="cd00093">
    <property type="entry name" value="HTH_XRE"/>
    <property type="match status" value="1"/>
</dbReference>
<evidence type="ECO:0000313" key="5">
    <source>
        <dbReference type="EMBL" id="HIR61104.1"/>
    </source>
</evidence>
<keyword evidence="3" id="KW-0812">Transmembrane</keyword>
<evidence type="ECO:0000256" key="2">
    <source>
        <dbReference type="SAM" id="MobiDB-lite"/>
    </source>
</evidence>
<sequence length="273" mass="28565">MAFSDQLTAYRKQAGLSQEQLGERVGVSRQTVSKWEQGLTTPELDKLIALSRVFDVSIDRLVDNPIRPDTGPGSAPPSDPQPESPPAGGAGRWRVGWNPWWEYEYKSERTLWGLPLVHIHFGRGFHQATGIIAIGTAARGIIAIGGFAAGVVAFGGLSAGILSLGGLSVGLLFAFGGIAVGAVAFGAVALGYLAWGAAAMGEYAIGTAALGRQIALGESASALVAIGGKVSGSITLSPREGLTAEEIRTAIESALPGTWEWIIRLFCFWGSFL</sequence>
<proteinExistence type="predicted"/>
<gene>
    <name evidence="5" type="ORF">IAB37_05980</name>
</gene>
<dbReference type="Pfam" id="PF01381">
    <property type="entry name" value="HTH_3"/>
    <property type="match status" value="1"/>
</dbReference>
<evidence type="ECO:0000259" key="4">
    <source>
        <dbReference type="PROSITE" id="PS50943"/>
    </source>
</evidence>
<evidence type="ECO:0000256" key="1">
    <source>
        <dbReference type="ARBA" id="ARBA00023125"/>
    </source>
</evidence>
<name>A0A9D1J5I8_9FIRM</name>
<dbReference type="PROSITE" id="PS50943">
    <property type="entry name" value="HTH_CROC1"/>
    <property type="match status" value="1"/>
</dbReference>
<dbReference type="EMBL" id="DVHA01000191">
    <property type="protein sequence ID" value="HIR61104.1"/>
    <property type="molecule type" value="Genomic_DNA"/>
</dbReference>
<dbReference type="PANTHER" id="PTHR46558:SF13">
    <property type="entry name" value="HTH-TYPE TRANSCRIPTIONAL REGULATOR IMMR"/>
    <property type="match status" value="1"/>
</dbReference>
<dbReference type="PANTHER" id="PTHR46558">
    <property type="entry name" value="TRACRIPTIONAL REGULATORY PROTEIN-RELATED-RELATED"/>
    <property type="match status" value="1"/>
</dbReference>
<evidence type="ECO:0000256" key="3">
    <source>
        <dbReference type="SAM" id="Phobius"/>
    </source>
</evidence>
<dbReference type="Proteomes" id="UP000824241">
    <property type="component" value="Unassembled WGS sequence"/>
</dbReference>
<protein>
    <submittedName>
        <fullName evidence="5">Helix-turn-helix transcriptional regulator</fullName>
    </submittedName>
</protein>
<reference evidence="5" key="1">
    <citation type="submission" date="2020-10" db="EMBL/GenBank/DDBJ databases">
        <authorList>
            <person name="Gilroy R."/>
        </authorList>
    </citation>
    <scope>NUCLEOTIDE SEQUENCE</scope>
    <source>
        <strain evidence="5">CHK189-12415</strain>
    </source>
</reference>
<comment type="caution">
    <text evidence="5">The sequence shown here is derived from an EMBL/GenBank/DDBJ whole genome shotgun (WGS) entry which is preliminary data.</text>
</comment>
<accession>A0A9D1J5I8</accession>
<evidence type="ECO:0000313" key="6">
    <source>
        <dbReference type="Proteomes" id="UP000824241"/>
    </source>
</evidence>
<dbReference type="GO" id="GO:0003677">
    <property type="term" value="F:DNA binding"/>
    <property type="evidence" value="ECO:0007669"/>
    <property type="project" value="UniProtKB-KW"/>
</dbReference>
<dbReference type="AlphaFoldDB" id="A0A9D1J5I8"/>
<keyword evidence="3" id="KW-0472">Membrane</keyword>
<keyword evidence="1" id="KW-0238">DNA-binding</keyword>
<keyword evidence="3" id="KW-1133">Transmembrane helix</keyword>
<dbReference type="SMART" id="SM00530">
    <property type="entry name" value="HTH_XRE"/>
    <property type="match status" value="1"/>
</dbReference>
<organism evidence="5 6">
    <name type="scientific">Candidatus Faecivivens stercoravium</name>
    <dbReference type="NCBI Taxonomy" id="2840803"/>
    <lineage>
        <taxon>Bacteria</taxon>
        <taxon>Bacillati</taxon>
        <taxon>Bacillota</taxon>
        <taxon>Clostridia</taxon>
        <taxon>Eubacteriales</taxon>
        <taxon>Oscillospiraceae</taxon>
        <taxon>Oscillospiraceae incertae sedis</taxon>
        <taxon>Candidatus Faecivivens</taxon>
    </lineage>
</organism>
<feature type="region of interest" description="Disordered" evidence="2">
    <location>
        <begin position="65"/>
        <end position="91"/>
    </location>
</feature>
<feature type="transmembrane region" description="Helical" evidence="3">
    <location>
        <begin position="141"/>
        <end position="165"/>
    </location>
</feature>